<accession>A0A0A8XP10</accession>
<protein>
    <submittedName>
        <fullName evidence="1">Uncharacterized protein</fullName>
    </submittedName>
</protein>
<sequence>MFFRQKLDACNSYSHTASKVLKVQWYQFAVLPQIHRILLIQPS</sequence>
<reference evidence="1" key="2">
    <citation type="journal article" date="2015" name="Data Brief">
        <title>Shoot transcriptome of the giant reed, Arundo donax.</title>
        <authorList>
            <person name="Barrero R.A."/>
            <person name="Guerrero F.D."/>
            <person name="Moolhuijzen P."/>
            <person name="Goolsby J.A."/>
            <person name="Tidwell J."/>
            <person name="Bellgard S.E."/>
            <person name="Bellgard M.I."/>
        </authorList>
    </citation>
    <scope>NUCLEOTIDE SEQUENCE</scope>
    <source>
        <tissue evidence="1">Shoot tissue taken approximately 20 cm above the soil surface</tissue>
    </source>
</reference>
<dbReference type="AlphaFoldDB" id="A0A0A8XP10"/>
<dbReference type="EMBL" id="GBRH01282559">
    <property type="protein sequence ID" value="JAD15336.1"/>
    <property type="molecule type" value="Transcribed_RNA"/>
</dbReference>
<reference evidence="1" key="1">
    <citation type="submission" date="2014-09" db="EMBL/GenBank/DDBJ databases">
        <authorList>
            <person name="Magalhaes I.L.F."/>
            <person name="Oliveira U."/>
            <person name="Santos F.R."/>
            <person name="Vidigal T.H.D.A."/>
            <person name="Brescovit A.D."/>
            <person name="Santos A.J."/>
        </authorList>
    </citation>
    <scope>NUCLEOTIDE SEQUENCE</scope>
    <source>
        <tissue evidence="1">Shoot tissue taken approximately 20 cm above the soil surface</tissue>
    </source>
</reference>
<evidence type="ECO:0000313" key="1">
    <source>
        <dbReference type="EMBL" id="JAD15336.1"/>
    </source>
</evidence>
<name>A0A0A8XP10_ARUDO</name>
<organism evidence="1">
    <name type="scientific">Arundo donax</name>
    <name type="common">Giant reed</name>
    <name type="synonym">Donax arundinaceus</name>
    <dbReference type="NCBI Taxonomy" id="35708"/>
    <lineage>
        <taxon>Eukaryota</taxon>
        <taxon>Viridiplantae</taxon>
        <taxon>Streptophyta</taxon>
        <taxon>Embryophyta</taxon>
        <taxon>Tracheophyta</taxon>
        <taxon>Spermatophyta</taxon>
        <taxon>Magnoliopsida</taxon>
        <taxon>Liliopsida</taxon>
        <taxon>Poales</taxon>
        <taxon>Poaceae</taxon>
        <taxon>PACMAD clade</taxon>
        <taxon>Arundinoideae</taxon>
        <taxon>Arundineae</taxon>
        <taxon>Arundo</taxon>
    </lineage>
</organism>
<proteinExistence type="predicted"/>